<dbReference type="SUPFAM" id="SSF53098">
    <property type="entry name" value="Ribonuclease H-like"/>
    <property type="match status" value="1"/>
</dbReference>
<dbReference type="EMBL" id="GGEC01004784">
    <property type="protein sequence ID" value="MBW85267.1"/>
    <property type="molecule type" value="Transcribed_RNA"/>
</dbReference>
<keyword evidence="2" id="KW-0378">Hydrolase</keyword>
<evidence type="ECO:0000256" key="3">
    <source>
        <dbReference type="ARBA" id="ARBA00022839"/>
    </source>
</evidence>
<dbReference type="Gene3D" id="3.30.420.10">
    <property type="entry name" value="Ribonuclease H-like superfamily/Ribonuclease H"/>
    <property type="match status" value="1"/>
</dbReference>
<keyword evidence="3 5" id="KW-0269">Exonuclease</keyword>
<accession>A0A2P2IVP9</accession>
<dbReference type="InterPro" id="IPR012337">
    <property type="entry name" value="RNaseH-like_sf"/>
</dbReference>
<evidence type="ECO:0000256" key="1">
    <source>
        <dbReference type="ARBA" id="ARBA00022722"/>
    </source>
</evidence>
<organism evidence="5">
    <name type="scientific">Rhizophora mucronata</name>
    <name type="common">Asiatic mangrove</name>
    <dbReference type="NCBI Taxonomy" id="61149"/>
    <lineage>
        <taxon>Eukaryota</taxon>
        <taxon>Viridiplantae</taxon>
        <taxon>Streptophyta</taxon>
        <taxon>Embryophyta</taxon>
        <taxon>Tracheophyta</taxon>
        <taxon>Spermatophyta</taxon>
        <taxon>Magnoliopsida</taxon>
        <taxon>eudicotyledons</taxon>
        <taxon>Gunneridae</taxon>
        <taxon>Pentapetalae</taxon>
        <taxon>rosids</taxon>
        <taxon>fabids</taxon>
        <taxon>Malpighiales</taxon>
        <taxon>Rhizophoraceae</taxon>
        <taxon>Rhizophora</taxon>
    </lineage>
</organism>
<protein>
    <submittedName>
        <fullName evidence="5">Putative exonuclease domain-containing protein At3g15140</fullName>
    </submittedName>
</protein>
<dbReference type="PANTHER" id="PTHR23044:SF61">
    <property type="entry name" value="3'-5' EXORIBONUCLEASE 1-RELATED"/>
    <property type="match status" value="1"/>
</dbReference>
<name>A0A2P2IVP9_RHIMU</name>
<dbReference type="InterPro" id="IPR036397">
    <property type="entry name" value="RNaseH_sf"/>
</dbReference>
<dbReference type="GO" id="GO:0003676">
    <property type="term" value="F:nucleic acid binding"/>
    <property type="evidence" value="ECO:0007669"/>
    <property type="project" value="InterPro"/>
</dbReference>
<dbReference type="Pfam" id="PF00929">
    <property type="entry name" value="RNase_T"/>
    <property type="match status" value="1"/>
</dbReference>
<reference evidence="5" key="1">
    <citation type="submission" date="2018-02" db="EMBL/GenBank/DDBJ databases">
        <title>Rhizophora mucronata_Transcriptome.</title>
        <authorList>
            <person name="Meera S.P."/>
            <person name="Sreeshan A."/>
            <person name="Augustine A."/>
        </authorList>
    </citation>
    <scope>NUCLEOTIDE SEQUENCE</scope>
    <source>
        <tissue evidence="5">Leaf</tissue>
    </source>
</reference>
<keyword evidence="1" id="KW-0540">Nuclease</keyword>
<dbReference type="InterPro" id="IPR047201">
    <property type="entry name" value="ERI-1_3'hExo-like"/>
</dbReference>
<evidence type="ECO:0000256" key="2">
    <source>
        <dbReference type="ARBA" id="ARBA00022801"/>
    </source>
</evidence>
<evidence type="ECO:0000259" key="4">
    <source>
        <dbReference type="Pfam" id="PF00929"/>
    </source>
</evidence>
<dbReference type="CDD" id="cd06133">
    <property type="entry name" value="ERI-1_3'hExo_like"/>
    <property type="match status" value="1"/>
</dbReference>
<dbReference type="PANTHER" id="PTHR23044">
    <property type="entry name" value="3'-5' EXONUCLEASE ERI1-RELATED"/>
    <property type="match status" value="1"/>
</dbReference>
<proteinExistence type="predicted"/>
<dbReference type="GO" id="GO:0000175">
    <property type="term" value="F:3'-5'-RNA exonuclease activity"/>
    <property type="evidence" value="ECO:0007669"/>
    <property type="project" value="InterPro"/>
</dbReference>
<feature type="domain" description="Exonuclease" evidence="4">
    <location>
        <begin position="130"/>
        <end position="304"/>
    </location>
</feature>
<sequence length="337" mass="38485">MGFPRVAMSKISSFGRGNSAFVFPLPAATLPVFKTLQKPSSQISRAFSNFSPMDTKTHSSPSILSPVSSAGGGGDRWRPMCLYHTQGKCTRMNDPIHLEKFNHDCSRDLQVTDADCQCKQPQDFDFFLVLDLEGKVEILEFPVLMIDANTMAIVDLFHRFVKPSAMSGQRINEYIENKYGKLGIDRIWHDTALSFSEVLQQFEAWLNQHCLWERKLGGHLNRAAFVTCGNWDVKTQLPRQCKVSKVKLPPYFMEWINLKDVFQNFYTPRKEARGMRTMMDQLKMPMLGSHHLGIDDTKNIARVLLQMLADGAVMPITAWRNPDSPENVSFLYKNRIQ</sequence>
<dbReference type="InterPro" id="IPR013520">
    <property type="entry name" value="Ribonucl_H"/>
</dbReference>
<dbReference type="InterPro" id="IPR051274">
    <property type="entry name" value="3-5_Exoribonuclease"/>
</dbReference>
<evidence type="ECO:0000313" key="5">
    <source>
        <dbReference type="EMBL" id="MBW85267.1"/>
    </source>
</evidence>
<dbReference type="AlphaFoldDB" id="A0A2P2IVP9"/>